<dbReference type="PROSITE" id="PS50812">
    <property type="entry name" value="PWWP"/>
    <property type="match status" value="1"/>
</dbReference>
<name>A0A8H7UUV8_9FUNG</name>
<dbReference type="Pfam" id="PF08711">
    <property type="entry name" value="Med26"/>
    <property type="match status" value="1"/>
</dbReference>
<dbReference type="CDD" id="cd05162">
    <property type="entry name" value="PWWP"/>
    <property type="match status" value="1"/>
</dbReference>
<dbReference type="SUPFAM" id="SSF47676">
    <property type="entry name" value="Conserved domain common to transcription factors TFIIS, elongin A, CRSP70"/>
    <property type="match status" value="1"/>
</dbReference>
<dbReference type="AlphaFoldDB" id="A0A8H7UUV8"/>
<dbReference type="Pfam" id="PF00485">
    <property type="entry name" value="PRK"/>
    <property type="match status" value="1"/>
</dbReference>
<dbReference type="InterPro" id="IPR017923">
    <property type="entry name" value="TFIIS_N"/>
</dbReference>
<dbReference type="InterPro" id="IPR027417">
    <property type="entry name" value="P-loop_NTPase"/>
</dbReference>
<feature type="domain" description="PWWP" evidence="2">
    <location>
        <begin position="339"/>
        <end position="403"/>
    </location>
</feature>
<dbReference type="SUPFAM" id="SSF52540">
    <property type="entry name" value="P-loop containing nucleoside triphosphate hydrolases"/>
    <property type="match status" value="1"/>
</dbReference>
<organism evidence="3 4">
    <name type="scientific">Mucor plumbeus</name>
    <dbReference type="NCBI Taxonomy" id="97098"/>
    <lineage>
        <taxon>Eukaryota</taxon>
        <taxon>Fungi</taxon>
        <taxon>Fungi incertae sedis</taxon>
        <taxon>Mucoromycota</taxon>
        <taxon>Mucoromycotina</taxon>
        <taxon>Mucoromycetes</taxon>
        <taxon>Mucorales</taxon>
        <taxon>Mucorineae</taxon>
        <taxon>Mucoraceae</taxon>
        <taxon>Mucor</taxon>
    </lineage>
</organism>
<evidence type="ECO:0000259" key="2">
    <source>
        <dbReference type="PROSITE" id="PS50812"/>
    </source>
</evidence>
<feature type="region of interest" description="Disordered" evidence="1">
    <location>
        <begin position="419"/>
        <end position="615"/>
    </location>
</feature>
<feature type="compositionally biased region" description="Acidic residues" evidence="1">
    <location>
        <begin position="522"/>
        <end position="536"/>
    </location>
</feature>
<dbReference type="OrthoDB" id="347435at2759"/>
<dbReference type="PANTHER" id="PTHR12550">
    <property type="entry name" value="HEPATOMA-DERIVED GROWTH FACTOR-RELATED"/>
    <property type="match status" value="1"/>
</dbReference>
<dbReference type="InterPro" id="IPR035441">
    <property type="entry name" value="TFIIS/LEDGF_dom_sf"/>
</dbReference>
<dbReference type="Gene3D" id="2.30.30.140">
    <property type="match status" value="1"/>
</dbReference>
<dbReference type="InterPro" id="IPR000313">
    <property type="entry name" value="PWWP_dom"/>
</dbReference>
<evidence type="ECO:0000313" key="3">
    <source>
        <dbReference type="EMBL" id="KAG2196520.1"/>
    </source>
</evidence>
<sequence>MSLQIPYGMLPQTKESISHILKHYEFFKQDRKSRELPPQPMIVGVSGCQGSGKTTLCDTLVHLLKEAPYNLRVISFSLDDVYLTHKDQVKLSEKYPNNPLYQQRGQAGSHDLTLASQTLQLLLNTKNPGETVPIPVYDKSLHSGQGDRLDKSEWKYPIAPFDIILFEGWMLGFKTLPEKKVKQHVNLKFDQVKVMNTELKKYEDDLYPYFDIFIHLSPAKLDQVYQWRLQQEHHMKQTRGVDGLSDEAVRMFVDTYMPAYELYLPRLDKVGFYGQGYSGEKLKGYEGLKRSDGGYSQPNRHLRVVLDQDRKVTESANAATTNNFFTKELIIMSPREFIPGDTVFAKLKGYPWWPARIENDKEIPAKILKQKGKSKGLLYTVFFYGSRDYGFFGPDCIRPFDRESVQRDLKDKKFKTKDLESAVHQALDPSILKAEEEAEAAADEDEEDEEQPEEEEEEEEEQEEKAAEDDDEEEEEEVVVKPKRKERKKSTPTPTTTQTTAADKKKKPPTSKKRVTSKKMTEDEDGEDVEDNEEVMETTSPSPPPTQPKKTKATVKKAPSEKIKRARLVEPESAAESDRKKRRKSLSTEQEEDNHIKRESSTVSRKSEEPNNHNAIGHIEKQEDLDVFKKTPEYKKIYHIRHKLQKLVYEKKPGEIQRDDFARVSQVVKEIEDSQMTYDLLRYTKIGKVVKFACSYDYGEDEHKINHRCQQLMKNWKSLIIPETRSASAEQHEQQS</sequence>
<comment type="caution">
    <text evidence="3">The sequence shown here is derived from an EMBL/GenBank/DDBJ whole genome shotgun (WGS) entry which is preliminary data.</text>
</comment>
<dbReference type="Pfam" id="PF00855">
    <property type="entry name" value="PWWP"/>
    <property type="match status" value="1"/>
</dbReference>
<feature type="compositionally biased region" description="Acidic residues" evidence="1">
    <location>
        <begin position="436"/>
        <end position="477"/>
    </location>
</feature>
<dbReference type="GO" id="GO:0016301">
    <property type="term" value="F:kinase activity"/>
    <property type="evidence" value="ECO:0007669"/>
    <property type="project" value="InterPro"/>
</dbReference>
<evidence type="ECO:0000313" key="4">
    <source>
        <dbReference type="Proteomes" id="UP000650833"/>
    </source>
</evidence>
<reference evidence="3" key="1">
    <citation type="submission" date="2020-12" db="EMBL/GenBank/DDBJ databases">
        <title>Metabolic potential, ecology and presence of endohyphal bacteria is reflected in genomic diversity of Mucoromycotina.</title>
        <authorList>
            <person name="Muszewska A."/>
            <person name="Okrasinska A."/>
            <person name="Steczkiewicz K."/>
            <person name="Drgas O."/>
            <person name="Orlowska M."/>
            <person name="Perlinska-Lenart U."/>
            <person name="Aleksandrzak-Piekarczyk T."/>
            <person name="Szatraj K."/>
            <person name="Zielenkiewicz U."/>
            <person name="Pilsyk S."/>
            <person name="Malc E."/>
            <person name="Mieczkowski P."/>
            <person name="Kruszewska J.S."/>
            <person name="Biernat P."/>
            <person name="Pawlowska J."/>
        </authorList>
    </citation>
    <scope>NUCLEOTIDE SEQUENCE</scope>
    <source>
        <strain evidence="3">CBS 226.32</strain>
    </source>
</reference>
<dbReference type="PANTHER" id="PTHR12550:SF70">
    <property type="entry name" value="JIL-1 ANCHORING AND STABILIZING PROTEIN, ISOFORM A"/>
    <property type="match status" value="1"/>
</dbReference>
<feature type="compositionally biased region" description="Basic and acidic residues" evidence="1">
    <location>
        <begin position="593"/>
        <end position="611"/>
    </location>
</feature>
<feature type="compositionally biased region" description="Basic and acidic residues" evidence="1">
    <location>
        <begin position="558"/>
        <end position="570"/>
    </location>
</feature>
<evidence type="ECO:0000256" key="1">
    <source>
        <dbReference type="SAM" id="MobiDB-lite"/>
    </source>
</evidence>
<dbReference type="Gene3D" id="3.40.50.300">
    <property type="entry name" value="P-loop containing nucleotide triphosphate hydrolases"/>
    <property type="match status" value="1"/>
</dbReference>
<protein>
    <recommendedName>
        <fullName evidence="2">PWWP domain-containing protein</fullName>
    </recommendedName>
</protein>
<feature type="compositionally biased region" description="Basic residues" evidence="1">
    <location>
        <begin position="481"/>
        <end position="490"/>
    </location>
</feature>
<dbReference type="Gene3D" id="1.20.930.10">
    <property type="entry name" value="Conserved domain common to transcription factors TFIIS, elongin A, CRSP70"/>
    <property type="match status" value="1"/>
</dbReference>
<feature type="compositionally biased region" description="Low complexity" evidence="1">
    <location>
        <begin position="491"/>
        <end position="501"/>
    </location>
</feature>
<feature type="compositionally biased region" description="Basic residues" evidence="1">
    <location>
        <begin position="504"/>
        <end position="517"/>
    </location>
</feature>
<dbReference type="InterPro" id="IPR006083">
    <property type="entry name" value="PRK/URK"/>
</dbReference>
<proteinExistence type="predicted"/>
<keyword evidence="4" id="KW-1185">Reference proteome</keyword>
<gene>
    <name evidence="3" type="ORF">INT46_010174</name>
</gene>
<dbReference type="EMBL" id="JAEPRC010000473">
    <property type="protein sequence ID" value="KAG2196520.1"/>
    <property type="molecule type" value="Genomic_DNA"/>
</dbReference>
<dbReference type="GO" id="GO:0005524">
    <property type="term" value="F:ATP binding"/>
    <property type="evidence" value="ECO:0007669"/>
    <property type="project" value="InterPro"/>
</dbReference>
<accession>A0A8H7UUV8</accession>
<dbReference type="Proteomes" id="UP000650833">
    <property type="component" value="Unassembled WGS sequence"/>
</dbReference>
<dbReference type="SMART" id="SM00293">
    <property type="entry name" value="PWWP"/>
    <property type="match status" value="1"/>
</dbReference>
<dbReference type="SUPFAM" id="SSF63748">
    <property type="entry name" value="Tudor/PWWP/MBT"/>
    <property type="match status" value="1"/>
</dbReference>